<proteinExistence type="inferred from homology"/>
<dbReference type="Gene3D" id="3.40.190.150">
    <property type="entry name" value="Bordetella uptake gene, domain 1"/>
    <property type="match status" value="1"/>
</dbReference>
<accession>A0A848H6R3</accession>
<dbReference type="AlphaFoldDB" id="A0A848H6R3"/>
<reference evidence="3 4" key="1">
    <citation type="submission" date="2020-04" db="EMBL/GenBank/DDBJ databases">
        <title>Ramlibacter sp. G-1-2-2 isolated from soil.</title>
        <authorList>
            <person name="Dahal R.H."/>
        </authorList>
    </citation>
    <scope>NUCLEOTIDE SEQUENCE [LARGE SCALE GENOMIC DNA]</scope>
    <source>
        <strain evidence="3 4">G-1-2-2</strain>
    </source>
</reference>
<dbReference type="Gene3D" id="3.40.190.10">
    <property type="entry name" value="Periplasmic binding protein-like II"/>
    <property type="match status" value="1"/>
</dbReference>
<keyword evidence="2" id="KW-0732">Signal</keyword>
<evidence type="ECO:0000313" key="3">
    <source>
        <dbReference type="EMBL" id="NML43378.1"/>
    </source>
</evidence>
<dbReference type="Pfam" id="PF03401">
    <property type="entry name" value="TctC"/>
    <property type="match status" value="1"/>
</dbReference>
<dbReference type="InterPro" id="IPR005064">
    <property type="entry name" value="BUG"/>
</dbReference>
<dbReference type="PIRSF" id="PIRSF017082">
    <property type="entry name" value="YflP"/>
    <property type="match status" value="1"/>
</dbReference>
<evidence type="ECO:0000256" key="1">
    <source>
        <dbReference type="ARBA" id="ARBA00006987"/>
    </source>
</evidence>
<name>A0A848H6R3_9BURK</name>
<organism evidence="3 4">
    <name type="scientific">Ramlibacter agri</name>
    <dbReference type="NCBI Taxonomy" id="2728837"/>
    <lineage>
        <taxon>Bacteria</taxon>
        <taxon>Pseudomonadati</taxon>
        <taxon>Pseudomonadota</taxon>
        <taxon>Betaproteobacteria</taxon>
        <taxon>Burkholderiales</taxon>
        <taxon>Comamonadaceae</taxon>
        <taxon>Ramlibacter</taxon>
    </lineage>
</organism>
<dbReference type="CDD" id="cd07012">
    <property type="entry name" value="PBP2_Bug_TTT"/>
    <property type="match status" value="1"/>
</dbReference>
<sequence>MKSLKRIAVAALAVAACAWLPAAQAQAWKPTKPVEFAVGAGPGGALDQVARTLKNITDQQNTIPTPMIVTDRPAGGGVVALSGLRQHHGDAHYLASWSQQWLTNYVIGDWKESPTAEYTTLAILFSEYVGLAVRADSPLKNANDLVAKLKADPTSVSVAIATALGNHIHIGAAKPLLAAGVDVARMTVVPFKSSAESVTALLGGHVDVVAATTANLVGQVEAGKIRLLAISSPKRLGGVFAQVPTWKEQGIDAEFASMQGIMAPLGLTPAQHEYWTETLTRATATPEWAAFCQRNQWAPRLITGPEAQRFAEEQLVEMRAILRELHLAKQ</sequence>
<gene>
    <name evidence="3" type="ORF">HHL11_06415</name>
</gene>
<keyword evidence="4" id="KW-1185">Reference proteome</keyword>
<dbReference type="Proteomes" id="UP000541185">
    <property type="component" value="Unassembled WGS sequence"/>
</dbReference>
<comment type="caution">
    <text evidence="3">The sequence shown here is derived from an EMBL/GenBank/DDBJ whole genome shotgun (WGS) entry which is preliminary data.</text>
</comment>
<evidence type="ECO:0000256" key="2">
    <source>
        <dbReference type="SAM" id="SignalP"/>
    </source>
</evidence>
<dbReference type="PANTHER" id="PTHR42928">
    <property type="entry name" value="TRICARBOXYLATE-BINDING PROTEIN"/>
    <property type="match status" value="1"/>
</dbReference>
<dbReference type="EMBL" id="JABBFX010000001">
    <property type="protein sequence ID" value="NML43378.1"/>
    <property type="molecule type" value="Genomic_DNA"/>
</dbReference>
<protein>
    <submittedName>
        <fullName evidence="3">Tripartite tricarboxylate transporter substrate binding protein</fullName>
    </submittedName>
</protein>
<feature type="signal peptide" evidence="2">
    <location>
        <begin position="1"/>
        <end position="27"/>
    </location>
</feature>
<dbReference type="PANTHER" id="PTHR42928:SF3">
    <property type="entry name" value="UPF0065 PROTEIN YFLP"/>
    <property type="match status" value="1"/>
</dbReference>
<dbReference type="RefSeq" id="WP_169417588.1">
    <property type="nucleotide sequence ID" value="NZ_JABBFX010000001.1"/>
</dbReference>
<dbReference type="PROSITE" id="PS51257">
    <property type="entry name" value="PROKAR_LIPOPROTEIN"/>
    <property type="match status" value="1"/>
</dbReference>
<evidence type="ECO:0000313" key="4">
    <source>
        <dbReference type="Proteomes" id="UP000541185"/>
    </source>
</evidence>
<comment type="similarity">
    <text evidence="1">Belongs to the UPF0065 (bug) family.</text>
</comment>
<dbReference type="InterPro" id="IPR042100">
    <property type="entry name" value="Bug_dom1"/>
</dbReference>
<feature type="chain" id="PRO_5032472317" evidence="2">
    <location>
        <begin position="28"/>
        <end position="330"/>
    </location>
</feature>
<dbReference type="SUPFAM" id="SSF53850">
    <property type="entry name" value="Periplasmic binding protein-like II"/>
    <property type="match status" value="1"/>
</dbReference>